<dbReference type="PANTHER" id="PTHR42678:SF34">
    <property type="entry name" value="OS04G0183300 PROTEIN"/>
    <property type="match status" value="1"/>
</dbReference>
<accession>A0AAD9FU47</accession>
<protein>
    <submittedName>
        <fullName evidence="2">Amidase signature domain-containing protein</fullName>
    </submittedName>
</protein>
<evidence type="ECO:0000313" key="2">
    <source>
        <dbReference type="EMBL" id="KAK1926295.1"/>
    </source>
</evidence>
<organism evidence="2 3">
    <name type="scientific">Papiliotrema laurentii</name>
    <name type="common">Cryptococcus laurentii</name>
    <dbReference type="NCBI Taxonomy" id="5418"/>
    <lineage>
        <taxon>Eukaryota</taxon>
        <taxon>Fungi</taxon>
        <taxon>Dikarya</taxon>
        <taxon>Basidiomycota</taxon>
        <taxon>Agaricomycotina</taxon>
        <taxon>Tremellomycetes</taxon>
        <taxon>Tremellales</taxon>
        <taxon>Rhynchogastremaceae</taxon>
        <taxon>Papiliotrema</taxon>
    </lineage>
</organism>
<feature type="domain" description="Amidase" evidence="1">
    <location>
        <begin position="51"/>
        <end position="330"/>
    </location>
</feature>
<reference evidence="2" key="1">
    <citation type="submission" date="2023-02" db="EMBL/GenBank/DDBJ databases">
        <title>Identification and recombinant expression of a fungal hydrolase from Papiliotrema laurentii that hydrolyzes apple cutin and clears colloidal polyester polyurethane.</title>
        <authorList>
            <consortium name="DOE Joint Genome Institute"/>
            <person name="Roman V.A."/>
            <person name="Bojanowski C."/>
            <person name="Crable B.R."/>
            <person name="Wagner D.N."/>
            <person name="Hung C.S."/>
            <person name="Nadeau L.J."/>
            <person name="Schratz L."/>
            <person name="Haridas S."/>
            <person name="Pangilinan J."/>
            <person name="Lipzen A."/>
            <person name="Na H."/>
            <person name="Yan M."/>
            <person name="Ng V."/>
            <person name="Grigoriev I.V."/>
            <person name="Spatafora J.W."/>
            <person name="Barlow D."/>
            <person name="Biffinger J."/>
            <person name="Kelley-Loughnane N."/>
            <person name="Varaljay V.A."/>
            <person name="Crookes-Goodson W.J."/>
        </authorList>
    </citation>
    <scope>NUCLEOTIDE SEQUENCE</scope>
    <source>
        <strain evidence="2">5307AH</strain>
    </source>
</reference>
<dbReference type="Pfam" id="PF01425">
    <property type="entry name" value="Amidase"/>
    <property type="match status" value="1"/>
</dbReference>
<evidence type="ECO:0000313" key="3">
    <source>
        <dbReference type="Proteomes" id="UP001182556"/>
    </source>
</evidence>
<dbReference type="PANTHER" id="PTHR42678">
    <property type="entry name" value="AMIDASE"/>
    <property type="match status" value="1"/>
</dbReference>
<dbReference type="SUPFAM" id="SSF75304">
    <property type="entry name" value="Amidase signature (AS) enzymes"/>
    <property type="match status" value="1"/>
</dbReference>
<comment type="caution">
    <text evidence="2">The sequence shown here is derived from an EMBL/GenBank/DDBJ whole genome shotgun (WGS) entry which is preliminary data.</text>
</comment>
<sequence length="524" mass="56107">MLNLLHASLQEVVTALKEGNVTSVDLVKGYLEQIQRHNLQGLSLRAVSQTAPYEKVISAARRLDAERAAGNVRSLLHGVPILLKDCIGTQSNLGLATTGGLIPLKNATMPSNSVVAERMLNAGAIIIGKANMTVMNFMYGPSIPQAWSPVFGQTVSPYASSRQPGQPGYLDPSGSSTGSAVGVAAAFAAAALGVEACGSIICPAREAGVYGYKPTSGLLPQKGIMPVSPRLDTAGPMGKSTWDIAAMLEILSNAPEGFYTRHTATPNDNIGKYRLGVARKFFPPWSNMSLPANEDIKEEVEEVFAKTVAKLAAGIKLDPADIQGIQAAWSEGQDQEKQDAEDARITEGPNGRLFLTEYLGAIERFFQDDFVDSPIQTVTDLIEWNSAHPASHHEAFPDPSIPAQDTILRKTVEINGRMDKAYHQAAESLAAIKGKIDLFFRDNHLDAMLLPGGTGSEGSYGVELAAVDGYPILATIPVAILSNNEPFSVYLLGQRDTDGKLLEVMAACEKLVGIHPVPMHLRRL</sequence>
<dbReference type="InterPro" id="IPR036928">
    <property type="entry name" value="AS_sf"/>
</dbReference>
<proteinExistence type="predicted"/>
<dbReference type="AlphaFoldDB" id="A0AAD9FU47"/>
<dbReference type="Gene3D" id="3.90.1300.10">
    <property type="entry name" value="Amidase signature (AS) domain"/>
    <property type="match status" value="1"/>
</dbReference>
<name>A0AAD9FU47_PAPLA</name>
<gene>
    <name evidence="2" type="ORF">DB88DRAFT_470878</name>
</gene>
<dbReference type="Proteomes" id="UP001182556">
    <property type="component" value="Unassembled WGS sequence"/>
</dbReference>
<dbReference type="EMBL" id="JAODAN010000002">
    <property type="protein sequence ID" value="KAK1926295.1"/>
    <property type="molecule type" value="Genomic_DNA"/>
</dbReference>
<evidence type="ECO:0000259" key="1">
    <source>
        <dbReference type="Pfam" id="PF01425"/>
    </source>
</evidence>
<dbReference type="InterPro" id="IPR023631">
    <property type="entry name" value="Amidase_dom"/>
</dbReference>
<keyword evidence="3" id="KW-1185">Reference proteome</keyword>